<gene>
    <name evidence="9" type="ORF">MJO58_07680</name>
</gene>
<evidence type="ECO:0000256" key="4">
    <source>
        <dbReference type="ARBA" id="ARBA00022692"/>
    </source>
</evidence>
<proteinExistence type="predicted"/>
<evidence type="ECO:0000256" key="2">
    <source>
        <dbReference type="ARBA" id="ARBA00022448"/>
    </source>
</evidence>
<organism evidence="9 10">
    <name type="scientific">Mycobacterium lentiflavum</name>
    <dbReference type="NCBI Taxonomy" id="141349"/>
    <lineage>
        <taxon>Bacteria</taxon>
        <taxon>Bacillati</taxon>
        <taxon>Actinomycetota</taxon>
        <taxon>Actinomycetes</taxon>
        <taxon>Mycobacteriales</taxon>
        <taxon>Mycobacteriaceae</taxon>
        <taxon>Mycobacterium</taxon>
        <taxon>Mycobacterium simiae complex</taxon>
    </lineage>
</organism>
<keyword evidence="4 7" id="KW-0812">Transmembrane</keyword>
<dbReference type="PANTHER" id="PTHR43738:SF1">
    <property type="entry name" value="HEMIN TRANSPORT SYSTEM PERMEASE PROTEIN HRTB-RELATED"/>
    <property type="match status" value="1"/>
</dbReference>
<keyword evidence="5 7" id="KW-1133">Transmembrane helix</keyword>
<accession>A0ABY3UW58</accession>
<dbReference type="InterPro" id="IPR051125">
    <property type="entry name" value="ABC-4/HrtB_transporter"/>
</dbReference>
<reference evidence="9" key="1">
    <citation type="submission" date="2022-08" db="EMBL/GenBank/DDBJ databases">
        <title>Complete genome sequence of 14 non-tuberculosis mycobacteria type-strains.</title>
        <authorList>
            <person name="Igarashi Y."/>
            <person name="Osugi A."/>
            <person name="Mitarai S."/>
        </authorList>
    </citation>
    <scope>NUCLEOTIDE SEQUENCE</scope>
    <source>
        <strain evidence="9">ATCC 51985</strain>
    </source>
</reference>
<feature type="transmembrane region" description="Helical" evidence="7">
    <location>
        <begin position="313"/>
        <end position="334"/>
    </location>
</feature>
<evidence type="ECO:0000256" key="1">
    <source>
        <dbReference type="ARBA" id="ARBA00004651"/>
    </source>
</evidence>
<evidence type="ECO:0000259" key="8">
    <source>
        <dbReference type="Pfam" id="PF02687"/>
    </source>
</evidence>
<feature type="transmembrane region" description="Helical" evidence="7">
    <location>
        <begin position="230"/>
        <end position="253"/>
    </location>
</feature>
<comment type="subcellular location">
    <subcellularLocation>
        <location evidence="1">Cell membrane</location>
        <topology evidence="1">Multi-pass membrane protein</topology>
    </subcellularLocation>
</comment>
<dbReference type="PANTHER" id="PTHR43738">
    <property type="entry name" value="ABC TRANSPORTER, MEMBRANE PROTEIN"/>
    <property type="match status" value="1"/>
</dbReference>
<evidence type="ECO:0000256" key="3">
    <source>
        <dbReference type="ARBA" id="ARBA00022475"/>
    </source>
</evidence>
<dbReference type="RefSeq" id="WP_239722496.1">
    <property type="nucleotide sequence ID" value="NZ_CP092423.2"/>
</dbReference>
<keyword evidence="2" id="KW-0813">Transport</keyword>
<feature type="transmembrane region" description="Helical" evidence="7">
    <location>
        <begin position="274"/>
        <end position="301"/>
    </location>
</feature>
<dbReference type="Pfam" id="PF02687">
    <property type="entry name" value="FtsX"/>
    <property type="match status" value="1"/>
</dbReference>
<dbReference type="EMBL" id="CP092423">
    <property type="protein sequence ID" value="ULP43826.1"/>
    <property type="molecule type" value="Genomic_DNA"/>
</dbReference>
<evidence type="ECO:0000256" key="7">
    <source>
        <dbReference type="SAM" id="Phobius"/>
    </source>
</evidence>
<sequence>MLFTALRDMQWRKWRFVIAIIVTGLVFAMTLILTGLANGFRVEDERTVESLGVDVFLIKSGATGPFLGSAPFPQAELKMVASEPGVVAAAPLTYKGATFKNGDSTHPAAMFGAPAYGPGMPAMSEGRAPESPDELAVSSTIGRRIGEELEVGSRKLLIVGIVNDSTSLAKTPNLFVTTEGVQQLEFGGQPLISSIGVRGTLSQVPDGYRVVNRTVAVDDLMRPTRIAVQAIRIVAILLWIVAALIVGGVVYLSALERMRDFAVFKAIGVATRSVLAGLVLQAIVVATLAAAFGAGLARLLAPLFPMNVIEPPAAYPLLAVIAGGVGVLASATAVRRAAAVDPAHAFGGP</sequence>
<evidence type="ECO:0000313" key="9">
    <source>
        <dbReference type="EMBL" id="ULP43826.1"/>
    </source>
</evidence>
<evidence type="ECO:0000313" key="10">
    <source>
        <dbReference type="Proteomes" id="UP001055171"/>
    </source>
</evidence>
<keyword evidence="6 7" id="KW-0472">Membrane</keyword>
<dbReference type="InterPro" id="IPR003838">
    <property type="entry name" value="ABC3_permease_C"/>
</dbReference>
<keyword evidence="10" id="KW-1185">Reference proteome</keyword>
<protein>
    <submittedName>
        <fullName evidence="9">ABC transporter permease</fullName>
    </submittedName>
</protein>
<feature type="transmembrane region" description="Helical" evidence="7">
    <location>
        <begin position="16"/>
        <end position="37"/>
    </location>
</feature>
<evidence type="ECO:0000256" key="5">
    <source>
        <dbReference type="ARBA" id="ARBA00022989"/>
    </source>
</evidence>
<dbReference type="Proteomes" id="UP001055171">
    <property type="component" value="Chromosome"/>
</dbReference>
<evidence type="ECO:0000256" key="6">
    <source>
        <dbReference type="ARBA" id="ARBA00023136"/>
    </source>
</evidence>
<name>A0ABY3UW58_MYCLN</name>
<keyword evidence="3" id="KW-1003">Cell membrane</keyword>
<feature type="domain" description="ABC3 transporter permease C-terminal" evidence="8">
    <location>
        <begin position="233"/>
        <end position="339"/>
    </location>
</feature>